<evidence type="ECO:0000256" key="5">
    <source>
        <dbReference type="PROSITE-ProRule" id="PRU00309"/>
    </source>
</evidence>
<keyword evidence="4 5" id="KW-0238">DNA-binding</keyword>
<dbReference type="AlphaFoldDB" id="A0A653CIZ6"/>
<evidence type="ECO:0000256" key="3">
    <source>
        <dbReference type="ARBA" id="ARBA00022833"/>
    </source>
</evidence>
<dbReference type="PROSITE" id="PS50950">
    <property type="entry name" value="ZF_THAP"/>
    <property type="match status" value="1"/>
</dbReference>
<organism evidence="7 8">
    <name type="scientific">Callosobruchus maculatus</name>
    <name type="common">Southern cowpea weevil</name>
    <name type="synonym">Pulse bruchid</name>
    <dbReference type="NCBI Taxonomy" id="64391"/>
    <lineage>
        <taxon>Eukaryota</taxon>
        <taxon>Metazoa</taxon>
        <taxon>Ecdysozoa</taxon>
        <taxon>Arthropoda</taxon>
        <taxon>Hexapoda</taxon>
        <taxon>Insecta</taxon>
        <taxon>Pterygota</taxon>
        <taxon>Neoptera</taxon>
        <taxon>Endopterygota</taxon>
        <taxon>Coleoptera</taxon>
        <taxon>Polyphaga</taxon>
        <taxon>Cucujiformia</taxon>
        <taxon>Chrysomeloidea</taxon>
        <taxon>Chrysomelidae</taxon>
        <taxon>Bruchinae</taxon>
        <taxon>Bruchini</taxon>
        <taxon>Callosobruchus</taxon>
    </lineage>
</organism>
<evidence type="ECO:0000259" key="6">
    <source>
        <dbReference type="PROSITE" id="PS50950"/>
    </source>
</evidence>
<keyword evidence="1" id="KW-0479">Metal-binding</keyword>
<dbReference type="SUPFAM" id="SSF57716">
    <property type="entry name" value="Glucocorticoid receptor-like (DNA-binding domain)"/>
    <property type="match status" value="1"/>
</dbReference>
<reference evidence="7 8" key="1">
    <citation type="submission" date="2019-01" db="EMBL/GenBank/DDBJ databases">
        <authorList>
            <person name="Sayadi A."/>
        </authorList>
    </citation>
    <scope>NUCLEOTIDE SEQUENCE [LARGE SCALE GENOMIC DNA]</scope>
</reference>
<feature type="domain" description="THAP-type" evidence="6">
    <location>
        <begin position="1"/>
        <end position="75"/>
    </location>
</feature>
<gene>
    <name evidence="7" type="ORF">CALMAC_LOCUS9355</name>
</gene>
<evidence type="ECO:0000256" key="2">
    <source>
        <dbReference type="ARBA" id="ARBA00022771"/>
    </source>
</evidence>
<name>A0A653CIZ6_CALMS</name>
<proteinExistence type="predicted"/>
<dbReference type="Pfam" id="PF05485">
    <property type="entry name" value="THAP"/>
    <property type="match status" value="1"/>
</dbReference>
<accession>A0A653CIZ6</accession>
<dbReference type="InterPro" id="IPR006612">
    <property type="entry name" value="THAP_Znf"/>
</dbReference>
<dbReference type="Proteomes" id="UP000410492">
    <property type="component" value="Unassembled WGS sequence"/>
</dbReference>
<sequence>MPPKCVVPGCTSNYASNKEGYITVFKFPRDEHLKQKWVKSIPRKDCDVYTVKDNNLKTVPRISPILKDNVEPTIFPGLPKYLSSQKNSVRRNPDIRKDFIVKRQEDQQEEWLESDLILNFSSLYENFQSKLSMHLKKWKWQQETGCIYFYLVVFDHDDPDIRCSIKILESMKVEVRINHNLLVKDDLSWILPLSLQISRWSQIENILARYSEDHSESLSLNATLNNFNSIVQILKNKLMQNDENEKVEQIDFLAEQFNILFSNHNRFSVYLILKSFLLYVHSKKVYSIVRENKLLTLPHPKYLTKLCGSLKIAPDSTSENKHYIKTISEGLSDLEKYIVLQIDEIYIKETLDYKNGNLVDFAENDILSQAKTVQAFLISSVFGSMKEVDSLQPVRNISGDQLHEMVTVVAVVSDNVRVNQNMLMKLTEGSADKHYFHLSPDYPTFVMY</sequence>
<dbReference type="OrthoDB" id="6771146at2759"/>
<evidence type="ECO:0000256" key="4">
    <source>
        <dbReference type="ARBA" id="ARBA00023125"/>
    </source>
</evidence>
<dbReference type="GO" id="GO:0003677">
    <property type="term" value="F:DNA binding"/>
    <property type="evidence" value="ECO:0007669"/>
    <property type="project" value="UniProtKB-UniRule"/>
</dbReference>
<evidence type="ECO:0000256" key="1">
    <source>
        <dbReference type="ARBA" id="ARBA00022723"/>
    </source>
</evidence>
<keyword evidence="2 5" id="KW-0863">Zinc-finger</keyword>
<evidence type="ECO:0000313" key="8">
    <source>
        <dbReference type="Proteomes" id="UP000410492"/>
    </source>
</evidence>
<dbReference type="GO" id="GO:0008270">
    <property type="term" value="F:zinc ion binding"/>
    <property type="evidence" value="ECO:0007669"/>
    <property type="project" value="UniProtKB-KW"/>
</dbReference>
<dbReference type="EMBL" id="CAACVG010007927">
    <property type="protein sequence ID" value="VEN47666.1"/>
    <property type="molecule type" value="Genomic_DNA"/>
</dbReference>
<keyword evidence="8" id="KW-1185">Reference proteome</keyword>
<protein>
    <recommendedName>
        <fullName evidence="6">THAP-type domain-containing protein</fullName>
    </recommendedName>
</protein>
<keyword evidence="3" id="KW-0862">Zinc</keyword>
<evidence type="ECO:0000313" key="7">
    <source>
        <dbReference type="EMBL" id="VEN47666.1"/>
    </source>
</evidence>